<dbReference type="HOGENOM" id="CLU_030896_0_0_1"/>
<dbReference type="SUPFAM" id="SSF57667">
    <property type="entry name" value="beta-beta-alpha zinc fingers"/>
    <property type="match status" value="1"/>
</dbReference>
<keyword evidence="2" id="KW-0677">Repeat</keyword>
<dbReference type="EMBL" id="KE504154">
    <property type="protein sequence ID" value="EPS99725.1"/>
    <property type="molecule type" value="Genomic_DNA"/>
</dbReference>
<dbReference type="GO" id="GO:0000981">
    <property type="term" value="F:DNA-binding transcription factor activity, RNA polymerase II-specific"/>
    <property type="evidence" value="ECO:0007669"/>
    <property type="project" value="TreeGrafter"/>
</dbReference>
<evidence type="ECO:0000256" key="1">
    <source>
        <dbReference type="ARBA" id="ARBA00022723"/>
    </source>
</evidence>
<dbReference type="OrthoDB" id="6077919at2759"/>
<dbReference type="GO" id="GO:0008270">
    <property type="term" value="F:zinc ion binding"/>
    <property type="evidence" value="ECO:0007669"/>
    <property type="project" value="UniProtKB-KW"/>
</dbReference>
<sequence length="434" mass="47384">MSPSPHSPKNVSLPSINELFPEHLLAKPPSPIQRYSSSSSRTSPTTRYAPEPNFSYPQTSAIVTVPARSRRNLTPPTSPDAVGQDAVASGPNGPDSQRTAISGYASCTADTSMSSITKAKPAFRVELRMPESAHGVALSPFDRFPRPDEHNGPASYPPNFSANPYLSGAGPPGVGQGMRSPTSPQDGPPGSEEKRHCCPHCNKRFNRPSSLNIHVNTHTGAKPFVCSYPGCNRRFNVNSNMRRHYRNHLTSRRRDAVARLIQHPSGGSSHSPPMSISPSRSPEPAYSPNGATYHYPRAPYPLEHSTSYSDPEEYEAARSPSSITSSARHHPYARPPSPPAAYYPADVKRETPEPALPVGVPESNMRDDRELERAQCRLRSNSSPMPRYREDRALRHAEPACDRPGCSCNARPVSTALRPAFPEYLPQGARAYAP</sequence>
<evidence type="ECO:0000313" key="9">
    <source>
        <dbReference type="Proteomes" id="UP000015241"/>
    </source>
</evidence>
<keyword evidence="1" id="KW-0479">Metal-binding</keyword>
<keyword evidence="4" id="KW-0862">Zinc</keyword>
<dbReference type="STRING" id="743788.S8FE27"/>
<dbReference type="Gene3D" id="3.30.160.60">
    <property type="entry name" value="Classic Zinc Finger"/>
    <property type="match status" value="2"/>
</dbReference>
<dbReference type="GO" id="GO:0000785">
    <property type="term" value="C:chromatin"/>
    <property type="evidence" value="ECO:0007669"/>
    <property type="project" value="TreeGrafter"/>
</dbReference>
<evidence type="ECO:0000256" key="6">
    <source>
        <dbReference type="SAM" id="MobiDB-lite"/>
    </source>
</evidence>
<feature type="domain" description="C2H2-type" evidence="7">
    <location>
        <begin position="196"/>
        <end position="223"/>
    </location>
</feature>
<dbReference type="PROSITE" id="PS00028">
    <property type="entry name" value="ZINC_FINGER_C2H2_1"/>
    <property type="match status" value="2"/>
</dbReference>
<evidence type="ECO:0000256" key="4">
    <source>
        <dbReference type="ARBA" id="ARBA00022833"/>
    </source>
</evidence>
<dbReference type="InterPro" id="IPR013087">
    <property type="entry name" value="Znf_C2H2_type"/>
</dbReference>
<feature type="compositionally biased region" description="Low complexity" evidence="6">
    <location>
        <begin position="264"/>
        <end position="284"/>
    </location>
</feature>
<dbReference type="InParanoid" id="S8FE27"/>
<feature type="region of interest" description="Disordered" evidence="6">
    <location>
        <begin position="22"/>
        <end position="113"/>
    </location>
</feature>
<evidence type="ECO:0000256" key="5">
    <source>
        <dbReference type="PROSITE-ProRule" id="PRU00042"/>
    </source>
</evidence>
<dbReference type="FunFam" id="3.30.160.60:FF:000100">
    <property type="entry name" value="Zinc finger 45-like"/>
    <property type="match status" value="1"/>
</dbReference>
<dbReference type="PANTHER" id="PTHR14003">
    <property type="entry name" value="TRANSCRIPTIONAL REPRESSOR PROTEIN YY"/>
    <property type="match status" value="1"/>
</dbReference>
<dbReference type="eggNOG" id="KOG1721">
    <property type="taxonomic scope" value="Eukaryota"/>
</dbReference>
<dbReference type="GO" id="GO:0005667">
    <property type="term" value="C:transcription regulator complex"/>
    <property type="evidence" value="ECO:0007669"/>
    <property type="project" value="TreeGrafter"/>
</dbReference>
<name>S8FE27_FOMSC</name>
<keyword evidence="9" id="KW-1185">Reference proteome</keyword>
<feature type="domain" description="C2H2-type" evidence="7">
    <location>
        <begin position="224"/>
        <end position="253"/>
    </location>
</feature>
<evidence type="ECO:0000259" key="7">
    <source>
        <dbReference type="PROSITE" id="PS50157"/>
    </source>
</evidence>
<feature type="region of interest" description="Disordered" evidence="6">
    <location>
        <begin position="262"/>
        <end position="371"/>
    </location>
</feature>
<gene>
    <name evidence="8" type="ORF">FOMPIDRAFT_1041964</name>
</gene>
<dbReference type="Proteomes" id="UP000015241">
    <property type="component" value="Unassembled WGS sequence"/>
</dbReference>
<reference evidence="8 9" key="1">
    <citation type="journal article" date="2012" name="Science">
        <title>The Paleozoic origin of enzymatic lignin decomposition reconstructed from 31 fungal genomes.</title>
        <authorList>
            <person name="Floudas D."/>
            <person name="Binder M."/>
            <person name="Riley R."/>
            <person name="Barry K."/>
            <person name="Blanchette R.A."/>
            <person name="Henrissat B."/>
            <person name="Martinez A.T."/>
            <person name="Otillar R."/>
            <person name="Spatafora J.W."/>
            <person name="Yadav J.S."/>
            <person name="Aerts A."/>
            <person name="Benoit I."/>
            <person name="Boyd A."/>
            <person name="Carlson A."/>
            <person name="Copeland A."/>
            <person name="Coutinho P.M."/>
            <person name="de Vries R.P."/>
            <person name="Ferreira P."/>
            <person name="Findley K."/>
            <person name="Foster B."/>
            <person name="Gaskell J."/>
            <person name="Glotzer D."/>
            <person name="Gorecki P."/>
            <person name="Heitman J."/>
            <person name="Hesse C."/>
            <person name="Hori C."/>
            <person name="Igarashi K."/>
            <person name="Jurgens J.A."/>
            <person name="Kallen N."/>
            <person name="Kersten P."/>
            <person name="Kohler A."/>
            <person name="Kuees U."/>
            <person name="Kumar T.K.A."/>
            <person name="Kuo A."/>
            <person name="LaButti K."/>
            <person name="Larrondo L.F."/>
            <person name="Lindquist E."/>
            <person name="Ling A."/>
            <person name="Lombard V."/>
            <person name="Lucas S."/>
            <person name="Lundell T."/>
            <person name="Martin R."/>
            <person name="McLaughlin D.J."/>
            <person name="Morgenstern I."/>
            <person name="Morin E."/>
            <person name="Murat C."/>
            <person name="Nagy L.G."/>
            <person name="Nolan M."/>
            <person name="Ohm R.A."/>
            <person name="Patyshakuliyeva A."/>
            <person name="Rokas A."/>
            <person name="Ruiz-Duenas F.J."/>
            <person name="Sabat G."/>
            <person name="Salamov A."/>
            <person name="Samejima M."/>
            <person name="Schmutz J."/>
            <person name="Slot J.C."/>
            <person name="St John F."/>
            <person name="Stenlid J."/>
            <person name="Sun H."/>
            <person name="Sun S."/>
            <person name="Syed K."/>
            <person name="Tsang A."/>
            <person name="Wiebenga A."/>
            <person name="Young D."/>
            <person name="Pisabarro A."/>
            <person name="Eastwood D.C."/>
            <person name="Martin F."/>
            <person name="Cullen D."/>
            <person name="Grigoriev I.V."/>
            <person name="Hibbett D.S."/>
        </authorList>
    </citation>
    <scope>NUCLEOTIDE SEQUENCE</scope>
    <source>
        <strain evidence="9">FP-58527</strain>
    </source>
</reference>
<dbReference type="PANTHER" id="PTHR14003:SF19">
    <property type="entry name" value="YY2 TRANSCRIPTION FACTOR"/>
    <property type="match status" value="1"/>
</dbReference>
<dbReference type="InterPro" id="IPR036236">
    <property type="entry name" value="Znf_C2H2_sf"/>
</dbReference>
<accession>S8FE27</accession>
<organism evidence="8 9">
    <name type="scientific">Fomitopsis schrenkii</name>
    <name type="common">Brown rot fungus</name>
    <dbReference type="NCBI Taxonomy" id="2126942"/>
    <lineage>
        <taxon>Eukaryota</taxon>
        <taxon>Fungi</taxon>
        <taxon>Dikarya</taxon>
        <taxon>Basidiomycota</taxon>
        <taxon>Agaricomycotina</taxon>
        <taxon>Agaricomycetes</taxon>
        <taxon>Polyporales</taxon>
        <taxon>Fomitopsis</taxon>
    </lineage>
</organism>
<keyword evidence="3 5" id="KW-0863">Zinc-finger</keyword>
<evidence type="ECO:0000256" key="3">
    <source>
        <dbReference type="ARBA" id="ARBA00022771"/>
    </source>
</evidence>
<dbReference type="Pfam" id="PF00096">
    <property type="entry name" value="zf-C2H2"/>
    <property type="match status" value="2"/>
</dbReference>
<dbReference type="GO" id="GO:0031519">
    <property type="term" value="C:PcG protein complex"/>
    <property type="evidence" value="ECO:0007669"/>
    <property type="project" value="TreeGrafter"/>
</dbReference>
<protein>
    <recommendedName>
        <fullName evidence="7">C2H2-type domain-containing protein</fullName>
    </recommendedName>
</protein>
<feature type="region of interest" description="Disordered" evidence="6">
    <location>
        <begin position="138"/>
        <end position="195"/>
    </location>
</feature>
<dbReference type="SMART" id="SM00355">
    <property type="entry name" value="ZnF_C2H2"/>
    <property type="match status" value="2"/>
</dbReference>
<dbReference type="PROSITE" id="PS50157">
    <property type="entry name" value="ZINC_FINGER_C2H2_2"/>
    <property type="match status" value="2"/>
</dbReference>
<dbReference type="GO" id="GO:0000978">
    <property type="term" value="F:RNA polymerase II cis-regulatory region sequence-specific DNA binding"/>
    <property type="evidence" value="ECO:0007669"/>
    <property type="project" value="TreeGrafter"/>
</dbReference>
<evidence type="ECO:0000256" key="2">
    <source>
        <dbReference type="ARBA" id="ARBA00022737"/>
    </source>
</evidence>
<evidence type="ECO:0000313" key="8">
    <source>
        <dbReference type="EMBL" id="EPS99725.1"/>
    </source>
</evidence>
<dbReference type="AlphaFoldDB" id="S8FE27"/>
<proteinExistence type="predicted"/>
<feature type="compositionally biased region" description="Low complexity" evidence="6">
    <location>
        <begin position="32"/>
        <end position="47"/>
    </location>
</feature>